<protein>
    <recommendedName>
        <fullName evidence="3">PH domain-containing protein</fullName>
    </recommendedName>
</protein>
<dbReference type="PANTHER" id="PTHR10972:SF205">
    <property type="entry name" value="OXYSTEROL-BINDING PROTEIN 1"/>
    <property type="match status" value="1"/>
</dbReference>
<keyword evidence="5" id="KW-1185">Reference proteome</keyword>
<dbReference type="AlphaFoldDB" id="A0A8S1LU19"/>
<dbReference type="GO" id="GO:0120009">
    <property type="term" value="P:intermembrane lipid transfer"/>
    <property type="evidence" value="ECO:0007669"/>
    <property type="project" value="UniProtKB-ARBA"/>
</dbReference>
<dbReference type="CDD" id="cd13293">
    <property type="entry name" value="PH_CpORP2-like"/>
    <property type="match status" value="1"/>
</dbReference>
<dbReference type="PROSITE" id="PS50003">
    <property type="entry name" value="PH_DOMAIN"/>
    <property type="match status" value="1"/>
</dbReference>
<dbReference type="Pfam" id="PF00169">
    <property type="entry name" value="PH"/>
    <property type="match status" value="1"/>
</dbReference>
<dbReference type="GO" id="GO:0005829">
    <property type="term" value="C:cytosol"/>
    <property type="evidence" value="ECO:0007669"/>
    <property type="project" value="TreeGrafter"/>
</dbReference>
<dbReference type="FunFam" id="2.40.160.120:FF:000001">
    <property type="entry name" value="Oxysterol-binding protein"/>
    <property type="match status" value="1"/>
</dbReference>
<comment type="caution">
    <text evidence="4">The sequence shown here is derived from an EMBL/GenBank/DDBJ whole genome shotgun (WGS) entry which is preliminary data.</text>
</comment>
<evidence type="ECO:0000313" key="4">
    <source>
        <dbReference type="EMBL" id="CAD8071520.1"/>
    </source>
</evidence>
<dbReference type="Pfam" id="PF01237">
    <property type="entry name" value="Oxysterol_BP"/>
    <property type="match status" value="1"/>
</dbReference>
<evidence type="ECO:0000313" key="5">
    <source>
        <dbReference type="Proteomes" id="UP000688137"/>
    </source>
</evidence>
<dbReference type="EMBL" id="CAJJDM010000047">
    <property type="protein sequence ID" value="CAD8071520.1"/>
    <property type="molecule type" value="Genomic_DNA"/>
</dbReference>
<feature type="domain" description="PH" evidence="3">
    <location>
        <begin position="1"/>
        <end position="89"/>
    </location>
</feature>
<dbReference type="InterPro" id="IPR001849">
    <property type="entry name" value="PH_domain"/>
</dbReference>
<evidence type="ECO:0000256" key="2">
    <source>
        <dbReference type="RuleBase" id="RU003844"/>
    </source>
</evidence>
<evidence type="ECO:0000256" key="1">
    <source>
        <dbReference type="ARBA" id="ARBA00008842"/>
    </source>
</evidence>
<reference evidence="4" key="1">
    <citation type="submission" date="2021-01" db="EMBL/GenBank/DDBJ databases">
        <authorList>
            <consortium name="Genoscope - CEA"/>
            <person name="William W."/>
        </authorList>
    </citation>
    <scope>NUCLEOTIDE SEQUENCE</scope>
</reference>
<organism evidence="4 5">
    <name type="scientific">Paramecium primaurelia</name>
    <dbReference type="NCBI Taxonomy" id="5886"/>
    <lineage>
        <taxon>Eukaryota</taxon>
        <taxon>Sar</taxon>
        <taxon>Alveolata</taxon>
        <taxon>Ciliophora</taxon>
        <taxon>Intramacronucleata</taxon>
        <taxon>Oligohymenophorea</taxon>
        <taxon>Peniculida</taxon>
        <taxon>Parameciidae</taxon>
        <taxon>Paramecium</taxon>
    </lineage>
</organism>
<evidence type="ECO:0000259" key="3">
    <source>
        <dbReference type="PROSITE" id="PS50003"/>
    </source>
</evidence>
<dbReference type="GO" id="GO:0016020">
    <property type="term" value="C:membrane"/>
    <property type="evidence" value="ECO:0007669"/>
    <property type="project" value="TreeGrafter"/>
</dbReference>
<dbReference type="SMART" id="SM00233">
    <property type="entry name" value="PH"/>
    <property type="match status" value="1"/>
</dbReference>
<gene>
    <name evidence="4" type="ORF">PPRIM_AZ9-3.1.T0470222</name>
</gene>
<dbReference type="InterPro" id="IPR000648">
    <property type="entry name" value="Oxysterol-bd"/>
</dbReference>
<accession>A0A8S1LU19</accession>
<name>A0A8S1LU19_PARPR</name>
<sequence length="617" mass="72218">MEGYLKKWTNLFSRWQDRYFILNEEVLVYCDSQGGQIKGQVHLKVAALILVPEDPLRIIINTGITEIHLRASNINEKIDWINALKQAQDKCLSRQSEIKFEYKIQELLTDVWQTGAMFDETLSMLIPKLEKNSQIKEMADRLESIGKNLKTKITLCAQIVEEEKQKLSNLENGTVYESFIHQNSAQSVLREDQLNHQHQSQHGQSQIMSIIEIGQLIREHQPIKYNNIINNPAFQKIKFTNNPKRDRLPYRKDPNEKINVWYLCKELVGKDLGRFSVPIILNEPLSMLQRLAEQMEYSDSLEEADKIIGDSALRMCYIMGFSISPYSANIGRTKKPFNPILGETYEIQTNNCRFISEQVSHHPPISAGYAESKAFQFWAHTDVQTKFNGLCFQVNPVGLFNVILKSSNDHYQFNRCTTKVQNILWGQQYLDHMGQMKFVNLTTGDNGVLELIEKSGKSESEMRGYVKDKNGNEKYKLKGFWNDRLIAYDSQREIIVWKRHQLPQDSDWYYNFTEFAMQLNHLTIDMIKELPCTDCRLRPDQLAFENGWIDLASSEKHRLEEKQRARRKVMAAANQHHVPMFFEEMIDPKTNLKWYQYKGNYFQQQWKQVGQELLDLF</sequence>
<dbReference type="PROSITE" id="PS01013">
    <property type="entry name" value="OSBP"/>
    <property type="match status" value="1"/>
</dbReference>
<comment type="similarity">
    <text evidence="1 2">Belongs to the OSBP family.</text>
</comment>
<proteinExistence type="inferred from homology"/>
<dbReference type="GO" id="GO:0032934">
    <property type="term" value="F:sterol binding"/>
    <property type="evidence" value="ECO:0007669"/>
    <property type="project" value="TreeGrafter"/>
</dbReference>
<dbReference type="PANTHER" id="PTHR10972">
    <property type="entry name" value="OXYSTEROL-BINDING PROTEIN-RELATED"/>
    <property type="match status" value="1"/>
</dbReference>
<dbReference type="InterPro" id="IPR018494">
    <property type="entry name" value="Oxysterol-bd_CS"/>
</dbReference>
<dbReference type="Proteomes" id="UP000688137">
    <property type="component" value="Unassembled WGS sequence"/>
</dbReference>
<dbReference type="FunFam" id="2.30.29.30:FF:000615">
    <property type="entry name" value="Uncharacterized protein"/>
    <property type="match status" value="1"/>
</dbReference>
<dbReference type="OMA" id="CDHKEDD"/>